<name>A0A6J1Q4M9_9HYME</name>
<keyword evidence="9" id="KW-1185">Reference proteome</keyword>
<dbReference type="Proteomes" id="UP000504618">
    <property type="component" value="Unplaced"/>
</dbReference>
<dbReference type="RefSeq" id="XP_024875875.1">
    <property type="nucleotide sequence ID" value="XM_025020107.1"/>
</dbReference>
<comment type="subcellular location">
    <subcellularLocation>
        <location evidence="2">Nucleus</location>
    </subcellularLocation>
</comment>
<dbReference type="GO" id="GO:0005634">
    <property type="term" value="C:nucleus"/>
    <property type="evidence" value="ECO:0007669"/>
    <property type="project" value="UniProtKB-SubCell"/>
</dbReference>
<keyword evidence="7" id="KW-0539">Nucleus</keyword>
<gene>
    <name evidence="10" type="primary">LOC112457184</name>
</gene>
<evidence type="ECO:0000256" key="1">
    <source>
        <dbReference type="ARBA" id="ARBA00001968"/>
    </source>
</evidence>
<dbReference type="GO" id="GO:0016787">
    <property type="term" value="F:hydrolase activity"/>
    <property type="evidence" value="ECO:0007669"/>
    <property type="project" value="UniProtKB-KW"/>
</dbReference>
<accession>A0A6J1Q4M9</accession>
<dbReference type="Pfam" id="PF13359">
    <property type="entry name" value="DDE_Tnp_4"/>
    <property type="match status" value="1"/>
</dbReference>
<dbReference type="GeneID" id="112457184"/>
<keyword evidence="5" id="KW-0479">Metal-binding</keyword>
<dbReference type="InterPro" id="IPR045249">
    <property type="entry name" value="HARBI1-like"/>
</dbReference>
<dbReference type="OrthoDB" id="7523059at2759"/>
<comment type="cofactor">
    <cofactor evidence="1">
        <name>a divalent metal cation</name>
        <dbReference type="ChEBI" id="CHEBI:60240"/>
    </cofactor>
</comment>
<evidence type="ECO:0000313" key="9">
    <source>
        <dbReference type="Proteomes" id="UP000504618"/>
    </source>
</evidence>
<feature type="domain" description="DDE Tnp4" evidence="8">
    <location>
        <begin position="205"/>
        <end position="370"/>
    </location>
</feature>
<keyword evidence="6" id="KW-0378">Hydrolase</keyword>
<keyword evidence="4" id="KW-0540">Nuclease</keyword>
<evidence type="ECO:0000256" key="7">
    <source>
        <dbReference type="ARBA" id="ARBA00023242"/>
    </source>
</evidence>
<organism evidence="9 10">
    <name type="scientific">Temnothorax curvispinosus</name>
    <dbReference type="NCBI Taxonomy" id="300111"/>
    <lineage>
        <taxon>Eukaryota</taxon>
        <taxon>Metazoa</taxon>
        <taxon>Ecdysozoa</taxon>
        <taxon>Arthropoda</taxon>
        <taxon>Hexapoda</taxon>
        <taxon>Insecta</taxon>
        <taxon>Pterygota</taxon>
        <taxon>Neoptera</taxon>
        <taxon>Endopterygota</taxon>
        <taxon>Hymenoptera</taxon>
        <taxon>Apocrita</taxon>
        <taxon>Aculeata</taxon>
        <taxon>Formicoidea</taxon>
        <taxon>Formicidae</taxon>
        <taxon>Myrmicinae</taxon>
        <taxon>Temnothorax</taxon>
    </lineage>
</organism>
<dbReference type="InterPro" id="IPR027806">
    <property type="entry name" value="HARBI1_dom"/>
</dbReference>
<dbReference type="PANTHER" id="PTHR22930">
    <property type="match status" value="1"/>
</dbReference>
<comment type="similarity">
    <text evidence="3">Belongs to the HARBI1 family.</text>
</comment>
<dbReference type="PANTHER" id="PTHR22930:SF269">
    <property type="entry name" value="NUCLEASE HARBI1-LIKE PROTEIN"/>
    <property type="match status" value="1"/>
</dbReference>
<dbReference type="GO" id="GO:0046872">
    <property type="term" value="F:metal ion binding"/>
    <property type="evidence" value="ECO:0007669"/>
    <property type="project" value="UniProtKB-KW"/>
</dbReference>
<evidence type="ECO:0000256" key="4">
    <source>
        <dbReference type="ARBA" id="ARBA00022722"/>
    </source>
</evidence>
<proteinExistence type="inferred from homology"/>
<dbReference type="AlphaFoldDB" id="A0A6J1Q4M9"/>
<evidence type="ECO:0000256" key="5">
    <source>
        <dbReference type="ARBA" id="ARBA00022723"/>
    </source>
</evidence>
<evidence type="ECO:0000256" key="3">
    <source>
        <dbReference type="ARBA" id="ARBA00006958"/>
    </source>
</evidence>
<sequence>MELNQIDPDLILIVIWKRWLKWKKMKQTRQQRKVVKRRILKLFVIWKLMVLQEENARHRIWVRPIFRERQRLFQGASENLVREMEFQDHEMFYNYTRMSREMFDELMVIVGPFIEKQCVVRDPIPARIRLLVCLRYLASGDTMASIAYAFRIGISTVSKIISETCEVLWNTLHESVFPEINEENWLKIANDFETKWNFPHCIGAIDGKHVVIQSPPRSGSTFYNYKGNHSISLLAVCDANYCFTLVDIGAEGRQSDGGIFAHSNFDQRFERNQMNLPEPRPIEASGPALPFVLVADEAFALTRYMMRPYPRSGHLNRQRKIFNYRLSRARRMIESAFGILVAKWRIYRRSIIASVSTAVKIVQATICLHNFIIQKENKLPLSERHYIGMLNEERAVINGALQEVNDAGRTNAHARIASRNRDDFAAYFENSGAVPWQWEKGLLDDF</sequence>
<dbReference type="GO" id="GO:0004518">
    <property type="term" value="F:nuclease activity"/>
    <property type="evidence" value="ECO:0007669"/>
    <property type="project" value="UniProtKB-KW"/>
</dbReference>
<evidence type="ECO:0000259" key="8">
    <source>
        <dbReference type="Pfam" id="PF13359"/>
    </source>
</evidence>
<evidence type="ECO:0000313" key="10">
    <source>
        <dbReference type="RefSeq" id="XP_024875875.1"/>
    </source>
</evidence>
<evidence type="ECO:0000256" key="2">
    <source>
        <dbReference type="ARBA" id="ARBA00004123"/>
    </source>
</evidence>
<reference evidence="10" key="1">
    <citation type="submission" date="2025-08" db="UniProtKB">
        <authorList>
            <consortium name="RefSeq"/>
        </authorList>
    </citation>
    <scope>IDENTIFICATION</scope>
    <source>
        <tissue evidence="10">Whole body</tissue>
    </source>
</reference>
<protein>
    <submittedName>
        <fullName evidence="10">Protein ANTAGONIST OF LIKE HETEROCHROMATIN PROTEIN 1-like</fullName>
    </submittedName>
</protein>
<evidence type="ECO:0000256" key="6">
    <source>
        <dbReference type="ARBA" id="ARBA00022801"/>
    </source>
</evidence>